<dbReference type="InterPro" id="IPR036852">
    <property type="entry name" value="Peptidase_S8/S53_dom_sf"/>
</dbReference>
<keyword evidence="4 6" id="KW-0378">Hydrolase</keyword>
<name>A0A7W4UJJ5_9CELL</name>
<evidence type="ECO:0000256" key="3">
    <source>
        <dbReference type="ARBA" id="ARBA00022729"/>
    </source>
</evidence>
<dbReference type="InterPro" id="IPR015500">
    <property type="entry name" value="Peptidase_S8_subtilisin-rel"/>
</dbReference>
<reference evidence="12 13" key="2">
    <citation type="submission" date="2020-08" db="EMBL/GenBank/DDBJ databases">
        <authorList>
            <person name="Partida-Martinez L."/>
            <person name="Huntemann M."/>
            <person name="Clum A."/>
            <person name="Wang J."/>
            <person name="Palaniappan K."/>
            <person name="Ritter S."/>
            <person name="Chen I.-M."/>
            <person name="Stamatis D."/>
            <person name="Reddy T."/>
            <person name="O'Malley R."/>
            <person name="Daum C."/>
            <person name="Shapiro N."/>
            <person name="Ivanova N."/>
            <person name="Kyrpides N."/>
            <person name="Woyke T."/>
        </authorList>
    </citation>
    <scope>NUCLEOTIDE SEQUENCE [LARGE SCALE GENOMIC DNA]</scope>
    <source>
        <strain evidence="12 13">RAS26</strain>
    </source>
</reference>
<dbReference type="PROSITE" id="PS00138">
    <property type="entry name" value="SUBTILASE_SER"/>
    <property type="match status" value="1"/>
</dbReference>
<dbReference type="EMBL" id="JACHVX010000006">
    <property type="protein sequence ID" value="MBB2924708.1"/>
    <property type="molecule type" value="Genomic_DNA"/>
</dbReference>
<accession>A0A7W4UJJ5</accession>
<feature type="active site" description="Charge relay system" evidence="6">
    <location>
        <position position="373"/>
    </location>
</feature>
<evidence type="ECO:0000313" key="12">
    <source>
        <dbReference type="EMBL" id="MBB2924708.1"/>
    </source>
</evidence>
<dbReference type="Pfam" id="PF00082">
    <property type="entry name" value="Peptidase_S8"/>
    <property type="match status" value="1"/>
</dbReference>
<dbReference type="PROSITE" id="PS51892">
    <property type="entry name" value="SUBTILASE"/>
    <property type="match status" value="1"/>
</dbReference>
<feature type="active site" description="Charge relay system" evidence="6">
    <location>
        <position position="182"/>
    </location>
</feature>
<comment type="similarity">
    <text evidence="1 6 7">Belongs to the peptidase S8 family.</text>
</comment>
<dbReference type="InterPro" id="IPR050131">
    <property type="entry name" value="Peptidase_S8_subtilisin-like"/>
</dbReference>
<feature type="signal peptide" evidence="9">
    <location>
        <begin position="1"/>
        <end position="24"/>
    </location>
</feature>
<dbReference type="Gene3D" id="2.60.120.380">
    <property type="match status" value="1"/>
</dbReference>
<dbReference type="InterPro" id="IPR023828">
    <property type="entry name" value="Peptidase_S8_Ser-AS"/>
</dbReference>
<evidence type="ECO:0000256" key="4">
    <source>
        <dbReference type="ARBA" id="ARBA00022801"/>
    </source>
</evidence>
<sequence>MRPRIAALTAVCVGFGLAAGVLPAAGTTATVVPAAPATEVLDPTTGERPTDRGSLRSLGEAPGAQDEAELPAPESVLVRFVDGAGEEQQRSALGALDAPAADDVAGTGFVEVPLGDEEPADVVARLEADPLVAEVQLDHVRSAAAWTNDPLVEFSWPYLDLTRLPRAWDMSTGTGTVVAVLDTGVDATHPDLAGSIEPGIDLVNRDADPADDHGHGTIVAGAAMAHGNNGQGAVGAAYGARLLPVKVLDGRGRGNDSVVAEGIAWAVDHGADVLNLSLGGSDVSPVLLAAMRAAVARGVVVVVAAGNDGSDVAQYPAAYAPQVAGVLAVGATDDDGALMDFSSWGDWVSIAAPGLMIVGPAPGGGYKEATGTSLAAPLVSGTAALVLARTPGATPAVVEDRLVSTARDAGPRGVDPFYGRGVLDAAAAVDGPARTVAPAVPLDRATGDAGPEDGTMATATRITAATNVTATLSPEGDEDWYRYDVPAAGWYDVMMAPKSLTNDGHAPDFALEVRDAAGHVLAVEDAYPQPLYHETARIPVTAPGPIWIRAHNANGSAGWQPYGLSVEAHGTRTLFTQTAAPSNWWESGLVLADVTGDGRADAVLPRPQPEEWGGATSIAVAAGRADGTLAPLVDVPTGTPDLGKALVTADVDGDGDADVVTSTSSGIVVLAQAGGTLTPRPATPTGFEPGKLDAADIDGDTDVDLLVAGGGVRTVHLNDGTGSFRPGVVAKRGDGPFALGDVTGDGRVDIVEDTQVFAQTASGEFATPVVFSDRGDRSYRNVVVRDMDGDGLNDVVRCGPSVDVFRQTAEGTLVPVVEQQLHWAGACAVGDLDRDGRPDVVTEGIEVLLQDDRGRLTVQERQTFEDNGSREAVALGDVDGDSFLDAALGGGGIVALRQIPFAVTGAVAWVEDLSPAPHTAGLGLRPTAGVTLGRDVAPGSVTAATARLVDGTTGADVDVARAYDAATGRLSLTPRADLVGGRHYEVLVTGLTDTAGDVLTDVVRTWFTVAADGDRFTAVDPVRVLDSRNGTGVPAGVLEEDEVVELWLGGKWVPREATAVVLNVTATQAAGPGNVRVFPTRTGHAPPGVSNLNIVRSVDQPNLVTVALGDDGYVSLLSSNTRTHLVADLAGYYTAGGGTAYVPVTPVRALDTRNGTGGVPASRIRAGRWVDLVVTGRNGVPADASAVVLNVTATNVQRETHVRVVPAPAASESQELPNISSLNLYPGRDQANLVTVRVGDGGRVRLYTHGSDLDLIADLAGYYTPTGDHGYVPLTPDRIADTRRALGLPGGPLATGVPATLAVGGVAGVPLDAGAVVLNVTAAGPRGRTHVRVFPTTVPATLPDISNLNLVPGRDEPNMVIVRLGDAGRVSFYTANERTDLVVDVSGYFRR</sequence>
<proteinExistence type="inferred from homology"/>
<feature type="chain" id="PRO_5038678137" evidence="9">
    <location>
        <begin position="25"/>
        <end position="1391"/>
    </location>
</feature>
<dbReference type="SUPFAM" id="SSF52743">
    <property type="entry name" value="Subtilisin-like"/>
    <property type="match status" value="1"/>
</dbReference>
<dbReference type="Pfam" id="PF13517">
    <property type="entry name" value="FG-GAP_3"/>
    <property type="match status" value="2"/>
</dbReference>
<feature type="domain" description="Peptidase S8/S53" evidence="10">
    <location>
        <begin position="173"/>
        <end position="421"/>
    </location>
</feature>
<evidence type="ECO:0000256" key="8">
    <source>
        <dbReference type="SAM" id="MobiDB-lite"/>
    </source>
</evidence>
<organism evidence="12 13">
    <name type="scientific">Cellulomonas cellasea</name>
    <dbReference type="NCBI Taxonomy" id="43670"/>
    <lineage>
        <taxon>Bacteria</taxon>
        <taxon>Bacillati</taxon>
        <taxon>Actinomycetota</taxon>
        <taxon>Actinomycetes</taxon>
        <taxon>Micrococcales</taxon>
        <taxon>Cellulomonadaceae</taxon>
        <taxon>Cellulomonas</taxon>
    </lineage>
</organism>
<evidence type="ECO:0000313" key="13">
    <source>
        <dbReference type="Proteomes" id="UP000518206"/>
    </source>
</evidence>
<dbReference type="GO" id="GO:0004252">
    <property type="term" value="F:serine-type endopeptidase activity"/>
    <property type="evidence" value="ECO:0007669"/>
    <property type="project" value="UniProtKB-UniRule"/>
</dbReference>
<feature type="region of interest" description="Disordered" evidence="8">
    <location>
        <begin position="38"/>
        <end position="71"/>
    </location>
</feature>
<dbReference type="Gene3D" id="2.130.10.130">
    <property type="entry name" value="Integrin alpha, N-terminal"/>
    <property type="match status" value="1"/>
</dbReference>
<evidence type="ECO:0000256" key="6">
    <source>
        <dbReference type="PROSITE-ProRule" id="PRU01240"/>
    </source>
</evidence>
<evidence type="ECO:0000256" key="7">
    <source>
        <dbReference type="RuleBase" id="RU003355"/>
    </source>
</evidence>
<keyword evidence="5 6" id="KW-0720">Serine protease</keyword>
<feature type="active site" description="Charge relay system" evidence="6">
    <location>
        <position position="215"/>
    </location>
</feature>
<dbReference type="GO" id="GO:0006508">
    <property type="term" value="P:proteolysis"/>
    <property type="evidence" value="ECO:0007669"/>
    <property type="project" value="UniProtKB-KW"/>
</dbReference>
<dbReference type="Pfam" id="PF13205">
    <property type="entry name" value="Big_5"/>
    <property type="match status" value="1"/>
</dbReference>
<dbReference type="RefSeq" id="WP_183297498.1">
    <property type="nucleotide sequence ID" value="NZ_JACHVX010000006.1"/>
</dbReference>
<gene>
    <name evidence="12" type="ORF">FHR80_003644</name>
</gene>
<dbReference type="PANTHER" id="PTHR43806">
    <property type="entry name" value="PEPTIDASE S8"/>
    <property type="match status" value="1"/>
</dbReference>
<evidence type="ECO:0000259" key="11">
    <source>
        <dbReference type="Pfam" id="PF13205"/>
    </source>
</evidence>
<evidence type="ECO:0000256" key="5">
    <source>
        <dbReference type="ARBA" id="ARBA00022825"/>
    </source>
</evidence>
<protein>
    <submittedName>
        <fullName evidence="12">Subtilisin family serine protease</fullName>
    </submittedName>
</protein>
<dbReference type="Proteomes" id="UP000518206">
    <property type="component" value="Unassembled WGS sequence"/>
</dbReference>
<reference evidence="12 13" key="1">
    <citation type="submission" date="2020-08" db="EMBL/GenBank/DDBJ databases">
        <title>The Agave Microbiome: Exploring the role of microbial communities in plant adaptations to desert environments.</title>
        <authorList>
            <person name="Partida-Martinez L.P."/>
        </authorList>
    </citation>
    <scope>NUCLEOTIDE SEQUENCE [LARGE SCALE GENOMIC DNA]</scope>
    <source>
        <strain evidence="12 13">RAS26</strain>
    </source>
</reference>
<keyword evidence="2 6" id="KW-0645">Protease</keyword>
<evidence type="ECO:0000259" key="10">
    <source>
        <dbReference type="Pfam" id="PF00082"/>
    </source>
</evidence>
<comment type="caution">
    <text evidence="12">The sequence shown here is derived from an EMBL/GenBank/DDBJ whole genome shotgun (WGS) entry which is preliminary data.</text>
</comment>
<dbReference type="PROSITE" id="PS00136">
    <property type="entry name" value="SUBTILASE_ASP"/>
    <property type="match status" value="1"/>
</dbReference>
<dbReference type="PRINTS" id="PR00723">
    <property type="entry name" value="SUBTILISIN"/>
</dbReference>
<dbReference type="InterPro" id="IPR013517">
    <property type="entry name" value="FG-GAP"/>
</dbReference>
<dbReference type="PANTHER" id="PTHR43806:SF11">
    <property type="entry name" value="CEREVISIN-RELATED"/>
    <property type="match status" value="1"/>
</dbReference>
<evidence type="ECO:0000256" key="1">
    <source>
        <dbReference type="ARBA" id="ARBA00011073"/>
    </source>
</evidence>
<keyword evidence="3 9" id="KW-0732">Signal</keyword>
<dbReference type="SUPFAM" id="SSF69318">
    <property type="entry name" value="Integrin alpha N-terminal domain"/>
    <property type="match status" value="2"/>
</dbReference>
<evidence type="ECO:0000256" key="2">
    <source>
        <dbReference type="ARBA" id="ARBA00022670"/>
    </source>
</evidence>
<feature type="domain" description="SbsA Ig-like" evidence="11">
    <location>
        <begin position="910"/>
        <end position="1002"/>
    </location>
</feature>
<dbReference type="InterPro" id="IPR032812">
    <property type="entry name" value="SbsA_Ig"/>
</dbReference>
<dbReference type="InterPro" id="IPR023827">
    <property type="entry name" value="Peptidase_S8_Asp-AS"/>
</dbReference>
<dbReference type="InterPro" id="IPR000209">
    <property type="entry name" value="Peptidase_S8/S53_dom"/>
</dbReference>
<dbReference type="InterPro" id="IPR028994">
    <property type="entry name" value="Integrin_alpha_N"/>
</dbReference>
<dbReference type="Gene3D" id="3.40.50.200">
    <property type="entry name" value="Peptidase S8/S53 domain"/>
    <property type="match status" value="1"/>
</dbReference>
<evidence type="ECO:0000256" key="9">
    <source>
        <dbReference type="SAM" id="SignalP"/>
    </source>
</evidence>